<dbReference type="RefSeq" id="WP_125018079.1">
    <property type="nucleotide sequence ID" value="NZ_RQVQ01000008.1"/>
</dbReference>
<feature type="transmembrane region" description="Helical" evidence="1">
    <location>
        <begin position="57"/>
        <end position="78"/>
    </location>
</feature>
<keyword evidence="1" id="KW-0472">Membrane</keyword>
<gene>
    <name evidence="3" type="ORF">EG240_05025</name>
</gene>
<dbReference type="SUPFAM" id="SSF48317">
    <property type="entry name" value="Acid phosphatase/Vanadium-dependent haloperoxidase"/>
    <property type="match status" value="1"/>
</dbReference>
<keyword evidence="1" id="KW-0812">Transmembrane</keyword>
<comment type="caution">
    <text evidence="3">The sequence shown here is derived from an EMBL/GenBank/DDBJ whole genome shotgun (WGS) entry which is preliminary data.</text>
</comment>
<feature type="transmembrane region" description="Helical" evidence="1">
    <location>
        <begin position="159"/>
        <end position="177"/>
    </location>
</feature>
<dbReference type="Pfam" id="PF01569">
    <property type="entry name" value="PAP2"/>
    <property type="match status" value="1"/>
</dbReference>
<dbReference type="SMART" id="SM00014">
    <property type="entry name" value="acidPPc"/>
    <property type="match status" value="1"/>
</dbReference>
<proteinExistence type="predicted"/>
<reference evidence="3 4" key="1">
    <citation type="submission" date="2018-11" db="EMBL/GenBank/DDBJ databases">
        <title>Flavobacterium sp. nov., YIM 102701-2 draft genome.</title>
        <authorList>
            <person name="Li G."/>
            <person name="Jiang Y."/>
        </authorList>
    </citation>
    <scope>NUCLEOTIDE SEQUENCE [LARGE SCALE GENOMIC DNA]</scope>
    <source>
        <strain evidence="3 4">YIM 102701-2</strain>
    </source>
</reference>
<dbReference type="InterPro" id="IPR036938">
    <property type="entry name" value="PAP2/HPO_sf"/>
</dbReference>
<evidence type="ECO:0000256" key="1">
    <source>
        <dbReference type="SAM" id="Phobius"/>
    </source>
</evidence>
<dbReference type="AlphaFoldDB" id="A0A3P3WB95"/>
<dbReference type="PANTHER" id="PTHR14969:SF13">
    <property type="entry name" value="AT30094P"/>
    <property type="match status" value="1"/>
</dbReference>
<feature type="transmembrane region" description="Helical" evidence="1">
    <location>
        <begin position="27"/>
        <end position="48"/>
    </location>
</feature>
<sequence length="196" mass="23270">MLDSIIQFDQQLLVYLHSFGSETWDPFWLYITKQLNWWPFFLILLYLLYKKLGWKQLGLLIVVLALFFTFTDQMTNVFKNSFQRLRPLNEPAIEGMVRVLKNTKSFSFFSGHASNSTGAMVILFAVLRKYYKYAWIIFFFPLLFAYTRIYLALHYPGDILCGFIFGGLSGFLFFKLFKYLNKRLNLTDKQNKNAFE</sequence>
<keyword evidence="4" id="KW-1185">Reference proteome</keyword>
<dbReference type="Gene3D" id="1.20.144.10">
    <property type="entry name" value="Phosphatidic acid phosphatase type 2/haloperoxidase"/>
    <property type="match status" value="2"/>
</dbReference>
<accession>A0A3P3WB95</accession>
<dbReference type="Proteomes" id="UP000275719">
    <property type="component" value="Unassembled WGS sequence"/>
</dbReference>
<protein>
    <submittedName>
        <fullName evidence="3">Phosphatase PAP2 family protein</fullName>
    </submittedName>
</protein>
<evidence type="ECO:0000313" key="4">
    <source>
        <dbReference type="Proteomes" id="UP000275719"/>
    </source>
</evidence>
<dbReference type="EMBL" id="RQVQ01000008">
    <property type="protein sequence ID" value="RRJ91924.1"/>
    <property type="molecule type" value="Genomic_DNA"/>
</dbReference>
<dbReference type="InterPro" id="IPR000326">
    <property type="entry name" value="PAP2/HPO"/>
</dbReference>
<evidence type="ECO:0000259" key="2">
    <source>
        <dbReference type="SMART" id="SM00014"/>
    </source>
</evidence>
<name>A0A3P3WB95_9FLAO</name>
<organism evidence="3 4">
    <name type="scientific">Paenimyroides tangerinum</name>
    <dbReference type="NCBI Taxonomy" id="2488728"/>
    <lineage>
        <taxon>Bacteria</taxon>
        <taxon>Pseudomonadati</taxon>
        <taxon>Bacteroidota</taxon>
        <taxon>Flavobacteriia</taxon>
        <taxon>Flavobacteriales</taxon>
        <taxon>Flavobacteriaceae</taxon>
        <taxon>Paenimyroides</taxon>
    </lineage>
</organism>
<feature type="transmembrane region" description="Helical" evidence="1">
    <location>
        <begin position="133"/>
        <end position="153"/>
    </location>
</feature>
<feature type="transmembrane region" description="Helical" evidence="1">
    <location>
        <begin position="106"/>
        <end position="126"/>
    </location>
</feature>
<evidence type="ECO:0000313" key="3">
    <source>
        <dbReference type="EMBL" id="RRJ91924.1"/>
    </source>
</evidence>
<feature type="domain" description="Phosphatidic acid phosphatase type 2/haloperoxidase" evidence="2">
    <location>
        <begin position="60"/>
        <end position="174"/>
    </location>
</feature>
<dbReference type="PANTHER" id="PTHR14969">
    <property type="entry name" value="SPHINGOSINE-1-PHOSPHATE PHOSPHOHYDROLASE"/>
    <property type="match status" value="1"/>
</dbReference>
<keyword evidence="1" id="KW-1133">Transmembrane helix</keyword>
<dbReference type="OrthoDB" id="9789113at2"/>